<sequence>MAATKTRTSNFSPNVLAVSSSQNPGTKFLWSKGLRIARQQQTFDGNRGLES</sequence>
<reference evidence="3" key="1">
    <citation type="journal article" date="2010" name="Nat. Biotechnol.">
        <title>Draft genome sequence of the oilseed species Ricinus communis.</title>
        <authorList>
            <person name="Chan A.P."/>
            <person name="Crabtree J."/>
            <person name="Zhao Q."/>
            <person name="Lorenzi H."/>
            <person name="Orvis J."/>
            <person name="Puiu D."/>
            <person name="Melake-Berhan A."/>
            <person name="Jones K.M."/>
            <person name="Redman J."/>
            <person name="Chen G."/>
            <person name="Cahoon E.B."/>
            <person name="Gedil M."/>
            <person name="Stanke M."/>
            <person name="Haas B.J."/>
            <person name="Wortman J.R."/>
            <person name="Fraser-Liggett C.M."/>
            <person name="Ravel J."/>
            <person name="Rabinowicz P.D."/>
        </authorList>
    </citation>
    <scope>NUCLEOTIDE SEQUENCE [LARGE SCALE GENOMIC DNA]</scope>
    <source>
        <strain evidence="3">cv. Hale</strain>
    </source>
</reference>
<evidence type="ECO:0000313" key="2">
    <source>
        <dbReference type="EMBL" id="EEF28731.1"/>
    </source>
</evidence>
<evidence type="ECO:0000313" key="3">
    <source>
        <dbReference type="Proteomes" id="UP000008311"/>
    </source>
</evidence>
<keyword evidence="3" id="KW-1185">Reference proteome</keyword>
<dbReference type="InParanoid" id="B9T5X4"/>
<dbReference type="Proteomes" id="UP000008311">
    <property type="component" value="Unassembled WGS sequence"/>
</dbReference>
<proteinExistence type="predicted"/>
<gene>
    <name evidence="2" type="ORF">RCOM_0339470</name>
</gene>
<accession>B9T5X4</accession>
<dbReference type="EMBL" id="EQ974561">
    <property type="protein sequence ID" value="EEF28731.1"/>
    <property type="molecule type" value="Genomic_DNA"/>
</dbReference>
<protein>
    <submittedName>
        <fullName evidence="2">Uncharacterized protein</fullName>
    </submittedName>
</protein>
<organism evidence="2 3">
    <name type="scientific">Ricinus communis</name>
    <name type="common">Castor bean</name>
    <dbReference type="NCBI Taxonomy" id="3988"/>
    <lineage>
        <taxon>Eukaryota</taxon>
        <taxon>Viridiplantae</taxon>
        <taxon>Streptophyta</taxon>
        <taxon>Embryophyta</taxon>
        <taxon>Tracheophyta</taxon>
        <taxon>Spermatophyta</taxon>
        <taxon>Magnoliopsida</taxon>
        <taxon>eudicotyledons</taxon>
        <taxon>Gunneridae</taxon>
        <taxon>Pentapetalae</taxon>
        <taxon>rosids</taxon>
        <taxon>fabids</taxon>
        <taxon>Malpighiales</taxon>
        <taxon>Euphorbiaceae</taxon>
        <taxon>Acalyphoideae</taxon>
        <taxon>Acalypheae</taxon>
        <taxon>Ricinus</taxon>
    </lineage>
</organism>
<feature type="region of interest" description="Disordered" evidence="1">
    <location>
        <begin position="1"/>
        <end position="24"/>
    </location>
</feature>
<dbReference type="AlphaFoldDB" id="B9T5X4"/>
<evidence type="ECO:0000256" key="1">
    <source>
        <dbReference type="SAM" id="MobiDB-lite"/>
    </source>
</evidence>
<name>B9T5X4_RICCO</name>